<evidence type="ECO:0000313" key="4">
    <source>
        <dbReference type="EMBL" id="WAM34454.1"/>
    </source>
</evidence>
<dbReference type="Pfam" id="PF05598">
    <property type="entry name" value="DUF772"/>
    <property type="match status" value="1"/>
</dbReference>
<organism evidence="6 8">
    <name type="scientific">Caldicellulosiruptor morganii</name>
    <dbReference type="NCBI Taxonomy" id="1387555"/>
    <lineage>
        <taxon>Bacteria</taxon>
        <taxon>Bacillati</taxon>
        <taxon>Bacillota</taxon>
        <taxon>Bacillota incertae sedis</taxon>
        <taxon>Caldicellulosiruptorales</taxon>
        <taxon>Caldicellulosiruptoraceae</taxon>
        <taxon>Caldicellulosiruptor</taxon>
    </lineage>
</organism>
<dbReference type="EMBL" id="CP113865">
    <property type="protein sequence ID" value="WAM34519.1"/>
    <property type="molecule type" value="Genomic_DNA"/>
</dbReference>
<evidence type="ECO:0000313" key="3">
    <source>
        <dbReference type="EMBL" id="WAM34213.1"/>
    </source>
</evidence>
<evidence type="ECO:0000259" key="1">
    <source>
        <dbReference type="Pfam" id="PF05598"/>
    </source>
</evidence>
<proteinExistence type="predicted"/>
<dbReference type="EMBL" id="CP113865">
    <property type="protein sequence ID" value="WAM34454.1"/>
    <property type="molecule type" value="Genomic_DNA"/>
</dbReference>
<protein>
    <submittedName>
        <fullName evidence="6">ISNCY family transposase</fullName>
    </submittedName>
</protein>
<dbReference type="RefSeq" id="WP_045169044.1">
    <property type="nucleotide sequence ID" value="NZ_CP113865.1"/>
</dbReference>
<evidence type="ECO:0000313" key="7">
    <source>
        <dbReference type="EMBL" id="WAM34753.1"/>
    </source>
</evidence>
<dbReference type="EMBL" id="CP113865">
    <property type="protein sequence ID" value="WAM32769.1"/>
    <property type="molecule type" value="Genomic_DNA"/>
</dbReference>
<feature type="domain" description="Transposase InsH N-terminal" evidence="1">
    <location>
        <begin position="25"/>
        <end position="115"/>
    </location>
</feature>
<reference evidence="6" key="1">
    <citation type="submission" date="2022-12" db="EMBL/GenBank/DDBJ databases">
        <authorList>
            <person name="Bing R.G."/>
            <person name="Willard D.J."/>
            <person name="Manesh M.J.H."/>
            <person name="Laemthong T."/>
            <person name="Crosby J.R."/>
            <person name="Kelly R.M."/>
        </authorList>
    </citation>
    <scope>NUCLEOTIDE SEQUENCE</scope>
    <source>
        <strain evidence="6">DSM 8990</strain>
    </source>
</reference>
<dbReference type="EMBL" id="CP113865">
    <property type="protein sequence ID" value="WAM34753.1"/>
    <property type="molecule type" value="Genomic_DNA"/>
</dbReference>
<name>A0ABY7BNX7_9FIRM</name>
<dbReference type="EMBL" id="CP113865">
    <property type="protein sequence ID" value="WAM34467.1"/>
    <property type="molecule type" value="Genomic_DNA"/>
</dbReference>
<keyword evidence="8" id="KW-1185">Reference proteome</keyword>
<evidence type="ECO:0000313" key="5">
    <source>
        <dbReference type="EMBL" id="WAM34467.1"/>
    </source>
</evidence>
<accession>A0ABY7BNX7</accession>
<dbReference type="Proteomes" id="UP001164909">
    <property type="component" value="Chromosome"/>
</dbReference>
<evidence type="ECO:0000313" key="6">
    <source>
        <dbReference type="EMBL" id="WAM34519.1"/>
    </source>
</evidence>
<dbReference type="EMBL" id="CP113865">
    <property type="protein sequence ID" value="WAM34213.1"/>
    <property type="molecule type" value="Genomic_DNA"/>
</dbReference>
<dbReference type="InterPro" id="IPR008490">
    <property type="entry name" value="Transposase_InsH_N"/>
</dbReference>
<evidence type="ECO:0000313" key="2">
    <source>
        <dbReference type="EMBL" id="WAM32769.1"/>
    </source>
</evidence>
<evidence type="ECO:0000313" key="8">
    <source>
        <dbReference type="Proteomes" id="UP001164909"/>
    </source>
</evidence>
<gene>
    <name evidence="3" type="ORF">OTK00_000392</name>
    <name evidence="4" type="ORF">OTK00_000657</name>
    <name evidence="5" type="ORF">OTK00_000672</name>
    <name evidence="6" type="ORF">OTK00_000727</name>
    <name evidence="7" type="ORF">OTK00_001001</name>
    <name evidence="2" type="ORF">OTK00_001213</name>
</gene>
<sequence>MFNNKPKQLSFLDLFSHLKASALYKPESLLGLFNKFINLSDYIPSSFYNAYYKYFGKHRCFSLESMLLCFFVQKLLKLNTLTQLRAVLLNSYELRSFCNLNGNVPSISTFSRFRKIFNNEIHKLFQNISIHAHNISLRQSPELASILIFDTTGIVPKVRENNPKFIQSLLKNTSKANPELSSDKIYSLVYSSLPKTANANSNIRLMFVNGHFCWALKFAVITNALGIPLALVPLFNSDSPSSDPQEAKAISDSKALFPSLETLFSYIPKNFSTFIADSALDAHNIYSTLKNTFNFSKIIIPLNPRASKNTTPTSDPNIVISEDGVPICKKFNQPFKPEGKCQGKNRSVRLKWVCPMSCYKDGKRICSCPQPCTNSKSGRMFYTYPDDFRSSPGINRNSQEFLDLYNKRVAVEQTIYHLKSYMGSDVICTYDHISIFSDFLLSAITYSLLFILAHNIKLYCSKLTIKKLNKLKKLIA</sequence>